<keyword evidence="2" id="KW-1185">Reference proteome</keyword>
<dbReference type="HOGENOM" id="CLU_1963575_0_0_1"/>
<accession>A0A061GNI0</accession>
<dbReference type="Gramene" id="EOY31435">
    <property type="protein sequence ID" value="EOY31435"/>
    <property type="gene ID" value="TCM_038373"/>
</dbReference>
<gene>
    <name evidence="1" type="ORF">TCM_038373</name>
</gene>
<dbReference type="Proteomes" id="UP000026915">
    <property type="component" value="Chromosome 9"/>
</dbReference>
<name>A0A061GNI0_THECC</name>
<protein>
    <submittedName>
        <fullName evidence="1">Uncharacterized protein</fullName>
    </submittedName>
</protein>
<dbReference type="EMBL" id="CM001887">
    <property type="protein sequence ID" value="EOY31435.1"/>
    <property type="molecule type" value="Genomic_DNA"/>
</dbReference>
<reference evidence="1 2" key="1">
    <citation type="journal article" date="2013" name="Genome Biol.">
        <title>The genome sequence of the most widely cultivated cacao type and its use to identify candidate genes regulating pod color.</title>
        <authorList>
            <person name="Motamayor J.C."/>
            <person name="Mockaitis K."/>
            <person name="Schmutz J."/>
            <person name="Haiminen N."/>
            <person name="Iii D.L."/>
            <person name="Cornejo O."/>
            <person name="Findley S.D."/>
            <person name="Zheng P."/>
            <person name="Utro F."/>
            <person name="Royaert S."/>
            <person name="Saski C."/>
            <person name="Jenkins J."/>
            <person name="Podicheti R."/>
            <person name="Zhao M."/>
            <person name="Scheffler B.E."/>
            <person name="Stack J.C."/>
            <person name="Feltus F.A."/>
            <person name="Mustiga G.M."/>
            <person name="Amores F."/>
            <person name="Phillips W."/>
            <person name="Marelli J.P."/>
            <person name="May G.D."/>
            <person name="Shapiro H."/>
            <person name="Ma J."/>
            <person name="Bustamante C.D."/>
            <person name="Schnell R.J."/>
            <person name="Main D."/>
            <person name="Gilbert D."/>
            <person name="Parida L."/>
            <person name="Kuhn D.N."/>
        </authorList>
    </citation>
    <scope>NUCLEOTIDE SEQUENCE [LARGE SCALE GENOMIC DNA]</scope>
    <source>
        <strain evidence="2">cv. Matina 1-6</strain>
    </source>
</reference>
<evidence type="ECO:0000313" key="1">
    <source>
        <dbReference type="EMBL" id="EOY31435.1"/>
    </source>
</evidence>
<proteinExistence type="predicted"/>
<dbReference type="InParanoid" id="A0A061GNI0"/>
<evidence type="ECO:0000313" key="2">
    <source>
        <dbReference type="Proteomes" id="UP000026915"/>
    </source>
</evidence>
<dbReference type="AlphaFoldDB" id="A0A061GNI0"/>
<sequence>MRWVQEALVRKEILAGGLNVALISVDEGEMVELLKNYKEVFVERFECLYPKEKPLQNSTKLYIANSNCISSQSRTPTLSCIHSHHKPKVTFSLHPQMHGSSTCLVSLQLTAISQYFPRWIETWNALKQ</sequence>
<organism evidence="1 2">
    <name type="scientific">Theobroma cacao</name>
    <name type="common">Cacao</name>
    <name type="synonym">Cocoa</name>
    <dbReference type="NCBI Taxonomy" id="3641"/>
    <lineage>
        <taxon>Eukaryota</taxon>
        <taxon>Viridiplantae</taxon>
        <taxon>Streptophyta</taxon>
        <taxon>Embryophyta</taxon>
        <taxon>Tracheophyta</taxon>
        <taxon>Spermatophyta</taxon>
        <taxon>Magnoliopsida</taxon>
        <taxon>eudicotyledons</taxon>
        <taxon>Gunneridae</taxon>
        <taxon>Pentapetalae</taxon>
        <taxon>rosids</taxon>
        <taxon>malvids</taxon>
        <taxon>Malvales</taxon>
        <taxon>Malvaceae</taxon>
        <taxon>Byttnerioideae</taxon>
        <taxon>Theobroma</taxon>
    </lineage>
</organism>